<reference evidence="2" key="1">
    <citation type="journal article" date="2022" name="Genome Biol. Evol.">
        <title>A New Gene Family Diagnostic for Intracellular Biomineralization of Amorphous Ca Carbonates by Cyanobacteria.</title>
        <authorList>
            <person name="Benzerara K."/>
            <person name="Duprat E."/>
            <person name="Bitard-Feildel T."/>
            <person name="Caumes G."/>
            <person name="Cassier-Chauvat C."/>
            <person name="Chauvat F."/>
            <person name="Dezi M."/>
            <person name="Diop S.I."/>
            <person name="Gaschignard G."/>
            <person name="Gorgen S."/>
            <person name="Gugger M."/>
            <person name="Lopez-Garcia P."/>
            <person name="Millet M."/>
            <person name="Skouri-Panet F."/>
            <person name="Moreira D."/>
            <person name="Callebaut I."/>
        </authorList>
    </citation>
    <scope>NUCLEOTIDE SEQUENCE</scope>
    <source>
        <strain evidence="2">G9</strain>
    </source>
</reference>
<accession>A0ABT6F3H6</accession>
<keyword evidence="3" id="KW-1185">Reference proteome</keyword>
<sequence length="367" mass="40482">MHSVPPVLIQSTPEVSPELTAAIDRVVEATLWENGPGVAVLILYDGEIIHQKGYGLRNVEEKLPITVDTAFDLASVSKQMTAMGILILMEAGALELDEAVTIYVPDFNDPDPDHPILISDLLYHRSGLADYTGEAWQGTDSELAQLTLEDHLQWLNGQNIERDRDIEFEYNNSGYALLALIIERVSGQPFAEFMEDTIFEPLAMNNTVVFSRLNQTIANQALGYRVSERGETELSSFPSMIGGDGNVFSTIGDLAHYDNALRGGDLIEPESLALAFTAGIEDDGEGAGYGLGWEIHEDYVAHSGSWYGTSTYYRHYTDQPFTLIVLSNNENYDGEDLTVQLVDVGIQVPKNQSQKGFQNLGEFYGNS</sequence>
<dbReference type="Gene3D" id="3.40.710.10">
    <property type="entry name" value="DD-peptidase/beta-lactamase superfamily"/>
    <property type="match status" value="1"/>
</dbReference>
<name>A0ABT6F3H6_9SYNE</name>
<gene>
    <name evidence="2" type="ORF">L3556_15540</name>
</gene>
<dbReference type="InterPro" id="IPR001466">
    <property type="entry name" value="Beta-lactam-related"/>
</dbReference>
<evidence type="ECO:0000313" key="2">
    <source>
        <dbReference type="EMBL" id="MDG2992332.1"/>
    </source>
</evidence>
<evidence type="ECO:0000259" key="1">
    <source>
        <dbReference type="Pfam" id="PF00144"/>
    </source>
</evidence>
<feature type="domain" description="Beta-lactamase-related" evidence="1">
    <location>
        <begin position="25"/>
        <end position="332"/>
    </location>
</feature>
<proteinExistence type="predicted"/>
<dbReference type="SUPFAM" id="SSF56601">
    <property type="entry name" value="beta-lactamase/transpeptidase-like"/>
    <property type="match status" value="1"/>
</dbReference>
<organism evidence="2 3">
    <name type="scientific">Candidatus Synechococcus calcipolaris G9</name>
    <dbReference type="NCBI Taxonomy" id="1497997"/>
    <lineage>
        <taxon>Bacteria</taxon>
        <taxon>Bacillati</taxon>
        <taxon>Cyanobacteriota</taxon>
        <taxon>Cyanophyceae</taxon>
        <taxon>Synechococcales</taxon>
        <taxon>Synechococcaceae</taxon>
        <taxon>Synechococcus</taxon>
    </lineage>
</organism>
<evidence type="ECO:0000313" key="3">
    <source>
        <dbReference type="Proteomes" id="UP001154265"/>
    </source>
</evidence>
<protein>
    <submittedName>
        <fullName evidence="2">Beta-lactamase family protein</fullName>
    </submittedName>
</protein>
<dbReference type="InterPro" id="IPR012338">
    <property type="entry name" value="Beta-lactam/transpept-like"/>
</dbReference>
<dbReference type="EMBL" id="JAKKUT010000008">
    <property type="protein sequence ID" value="MDG2992332.1"/>
    <property type="molecule type" value="Genomic_DNA"/>
</dbReference>
<dbReference type="PANTHER" id="PTHR46825:SF9">
    <property type="entry name" value="BETA-LACTAMASE-RELATED DOMAIN-CONTAINING PROTEIN"/>
    <property type="match status" value="1"/>
</dbReference>
<reference evidence="2" key="2">
    <citation type="submission" date="2022-01" db="EMBL/GenBank/DDBJ databases">
        <authorList>
            <person name="Zivanovic Y."/>
            <person name="Moreira D."/>
            <person name="Lopez-Garcia P."/>
        </authorList>
    </citation>
    <scope>NUCLEOTIDE SEQUENCE</scope>
    <source>
        <strain evidence="2">G9</strain>
    </source>
</reference>
<comment type="caution">
    <text evidence="2">The sequence shown here is derived from an EMBL/GenBank/DDBJ whole genome shotgun (WGS) entry which is preliminary data.</text>
</comment>
<dbReference type="InterPro" id="IPR050491">
    <property type="entry name" value="AmpC-like"/>
</dbReference>
<dbReference type="PANTHER" id="PTHR46825">
    <property type="entry name" value="D-ALANYL-D-ALANINE-CARBOXYPEPTIDASE/ENDOPEPTIDASE AMPH"/>
    <property type="match status" value="1"/>
</dbReference>
<dbReference type="Proteomes" id="UP001154265">
    <property type="component" value="Unassembled WGS sequence"/>
</dbReference>
<dbReference type="RefSeq" id="WP_277868248.1">
    <property type="nucleotide sequence ID" value="NZ_JAKKUT010000008.1"/>
</dbReference>
<dbReference type="Pfam" id="PF00144">
    <property type="entry name" value="Beta-lactamase"/>
    <property type="match status" value="1"/>
</dbReference>